<feature type="region of interest" description="Disordered" evidence="3">
    <location>
        <begin position="109"/>
        <end position="129"/>
    </location>
</feature>
<dbReference type="Proteomes" id="UP001353858">
    <property type="component" value="Unassembled WGS sequence"/>
</dbReference>
<evidence type="ECO:0000256" key="2">
    <source>
        <dbReference type="ARBA" id="ARBA00053344"/>
    </source>
</evidence>
<dbReference type="PANTHER" id="PTHR19143:SF458">
    <property type="entry name" value="FIBRINOGEN C-TERMINAL DOMAIN-CONTAINING PROTEIN-RELATED"/>
    <property type="match status" value="1"/>
</dbReference>
<keyword evidence="7" id="KW-1185">Reference proteome</keyword>
<dbReference type="InterPro" id="IPR002181">
    <property type="entry name" value="Fibrinogen_a/b/g_C_dom"/>
</dbReference>
<protein>
    <recommendedName>
        <fullName evidence="5">Fibrinogen C-terminal domain-containing protein</fullName>
    </recommendedName>
</protein>
<dbReference type="SUPFAM" id="SSF56496">
    <property type="entry name" value="Fibrinogen C-terminal domain-like"/>
    <property type="match status" value="1"/>
</dbReference>
<dbReference type="FunFam" id="3.90.215.10:FF:000001">
    <property type="entry name" value="Tenascin isoform 1"/>
    <property type="match status" value="1"/>
</dbReference>
<dbReference type="GO" id="GO:0005615">
    <property type="term" value="C:extracellular space"/>
    <property type="evidence" value="ECO:0007669"/>
    <property type="project" value="TreeGrafter"/>
</dbReference>
<organism evidence="6 7">
    <name type="scientific">Aquatica leii</name>
    <dbReference type="NCBI Taxonomy" id="1421715"/>
    <lineage>
        <taxon>Eukaryota</taxon>
        <taxon>Metazoa</taxon>
        <taxon>Ecdysozoa</taxon>
        <taxon>Arthropoda</taxon>
        <taxon>Hexapoda</taxon>
        <taxon>Insecta</taxon>
        <taxon>Pterygota</taxon>
        <taxon>Neoptera</taxon>
        <taxon>Endopterygota</taxon>
        <taxon>Coleoptera</taxon>
        <taxon>Polyphaga</taxon>
        <taxon>Elateriformia</taxon>
        <taxon>Elateroidea</taxon>
        <taxon>Lampyridae</taxon>
        <taxon>Luciolinae</taxon>
        <taxon>Aquatica</taxon>
    </lineage>
</organism>
<feature type="compositionally biased region" description="Polar residues" evidence="3">
    <location>
        <begin position="26"/>
        <end position="37"/>
    </location>
</feature>
<evidence type="ECO:0000256" key="1">
    <source>
        <dbReference type="ARBA" id="ARBA00023157"/>
    </source>
</evidence>
<evidence type="ECO:0000313" key="6">
    <source>
        <dbReference type="EMBL" id="KAK4873088.1"/>
    </source>
</evidence>
<dbReference type="PROSITE" id="PS00514">
    <property type="entry name" value="FIBRINOGEN_C_1"/>
    <property type="match status" value="1"/>
</dbReference>
<evidence type="ECO:0000313" key="7">
    <source>
        <dbReference type="Proteomes" id="UP001353858"/>
    </source>
</evidence>
<keyword evidence="1" id="KW-1015">Disulfide bond</keyword>
<dbReference type="GO" id="GO:0030246">
    <property type="term" value="F:carbohydrate binding"/>
    <property type="evidence" value="ECO:0007669"/>
    <property type="project" value="UniProtKB-ARBA"/>
</dbReference>
<sequence length="461" mass="52196">MLVPAVCVFLFFGAAVKCEQQPQQQYNTRTRHASPQTTQPPPFHERVAPQRNGDIEYRLTRLEVLLVEKLDNLRTEVRDVARRLQNLEWQSAESQSSLENFRSDLSRISQQVSSPRYPQPGQNQQENSQVEARVENLAKGVQILIVATRGLTSDVTVLKKNVSALVDDARSVFRITPDLVTKQFFNNGIHELKHQVQPWGHTNNVCPKNADELPHSCRQILESGQTKSGIYRIQPEHSTKPFMVVCDLQTRGGGWTIIHNRFDGSQDFYQNWNEYKHGFGNLGGEFWLGLENIHQLTGSNVNELLIELQDFDSGNKTAYYGAFSVGSEVEGYPLKVLGGYSGDAGDSLIYHAGSRFSTKDMDQDGWPEGSCAQAHGGAWWYRSCDMSNLNGKYLSGELPAQYIYQGMYWSEFKGAQYSLLRARMLVRPREKVSTLLVDEIFDKNPTGVRPQQNNNPGLRFD</sequence>
<feature type="region of interest" description="Disordered" evidence="3">
    <location>
        <begin position="26"/>
        <end position="48"/>
    </location>
</feature>
<gene>
    <name evidence="6" type="ORF">RN001_015117</name>
</gene>
<evidence type="ECO:0000259" key="5">
    <source>
        <dbReference type="PROSITE" id="PS51406"/>
    </source>
</evidence>
<dbReference type="Gene3D" id="3.90.215.10">
    <property type="entry name" value="Gamma Fibrinogen, chain A, domain 1"/>
    <property type="match status" value="1"/>
</dbReference>
<dbReference type="InterPro" id="IPR050373">
    <property type="entry name" value="Fibrinogen_C-term_domain"/>
</dbReference>
<name>A0AAN7SKZ1_9COLE</name>
<comment type="caution">
    <text evidence="6">The sequence shown here is derived from an EMBL/GenBank/DDBJ whole genome shotgun (WGS) entry which is preliminary data.</text>
</comment>
<dbReference type="CDD" id="cd00087">
    <property type="entry name" value="FReD"/>
    <property type="match status" value="1"/>
</dbReference>
<feature type="domain" description="Fibrinogen C-terminal" evidence="5">
    <location>
        <begin position="208"/>
        <end position="430"/>
    </location>
</feature>
<dbReference type="PANTHER" id="PTHR19143">
    <property type="entry name" value="FIBRINOGEN/TENASCIN/ANGIOPOEITIN"/>
    <property type="match status" value="1"/>
</dbReference>
<dbReference type="AlphaFoldDB" id="A0AAN7SKZ1"/>
<dbReference type="EMBL" id="JARPUR010000007">
    <property type="protein sequence ID" value="KAK4873088.1"/>
    <property type="molecule type" value="Genomic_DNA"/>
</dbReference>
<dbReference type="Pfam" id="PF00147">
    <property type="entry name" value="Fibrinogen_C"/>
    <property type="match status" value="1"/>
</dbReference>
<comment type="function">
    <text evidence="2">Lectin involved in innate immunity. Agglutinates all types of human erythrocytes, Gram-positive and Gram-negative bacteria. Has a stronger agglutinating activity towards Gram-negative bacteria than towards Gram-positive bacteria. Specifically recognizes acetyl group-containing substances on agglutinated cells. The hemagglutinating activity was inhibited by EDTA, acetyl group-containing mono- and disaccharides, N-acetyl derivatives of amino acids, other acetyl group-containing substances, propionamide and benzamide. Enhances the antimicrobial activity of big defensin against Gram-positive bacteria but not against Gram-negative bacteria.</text>
</comment>
<dbReference type="NCBIfam" id="NF040941">
    <property type="entry name" value="GGGWT_bact"/>
    <property type="match status" value="1"/>
</dbReference>
<proteinExistence type="predicted"/>
<dbReference type="SMART" id="SM00186">
    <property type="entry name" value="FBG"/>
    <property type="match status" value="1"/>
</dbReference>
<evidence type="ECO:0000256" key="4">
    <source>
        <dbReference type="SAM" id="SignalP"/>
    </source>
</evidence>
<reference evidence="7" key="1">
    <citation type="submission" date="2023-01" db="EMBL/GenBank/DDBJ databases">
        <title>Key to firefly adult light organ development and bioluminescence: homeobox transcription factors regulate luciferase expression and transportation to peroxisome.</title>
        <authorList>
            <person name="Fu X."/>
        </authorList>
    </citation>
    <scope>NUCLEOTIDE SEQUENCE [LARGE SCALE GENOMIC DNA]</scope>
</reference>
<feature type="signal peptide" evidence="4">
    <location>
        <begin position="1"/>
        <end position="18"/>
    </location>
</feature>
<dbReference type="InterPro" id="IPR014716">
    <property type="entry name" value="Fibrinogen_a/b/g_C_1"/>
</dbReference>
<feature type="chain" id="PRO_5042865037" description="Fibrinogen C-terminal domain-containing protein" evidence="4">
    <location>
        <begin position="19"/>
        <end position="461"/>
    </location>
</feature>
<dbReference type="PROSITE" id="PS51406">
    <property type="entry name" value="FIBRINOGEN_C_2"/>
    <property type="match status" value="1"/>
</dbReference>
<keyword evidence="4" id="KW-0732">Signal</keyword>
<accession>A0AAN7SKZ1</accession>
<evidence type="ECO:0000256" key="3">
    <source>
        <dbReference type="SAM" id="MobiDB-lite"/>
    </source>
</evidence>
<dbReference type="InterPro" id="IPR036056">
    <property type="entry name" value="Fibrinogen-like_C"/>
</dbReference>
<dbReference type="InterPro" id="IPR020837">
    <property type="entry name" value="Fibrinogen_CS"/>
</dbReference>